<dbReference type="EMBL" id="LAZR01007030">
    <property type="protein sequence ID" value="KKM87938.1"/>
    <property type="molecule type" value="Genomic_DNA"/>
</dbReference>
<evidence type="ECO:0000313" key="1">
    <source>
        <dbReference type="EMBL" id="KKM87938.1"/>
    </source>
</evidence>
<dbReference type="InterPro" id="IPR029063">
    <property type="entry name" value="SAM-dependent_MTases_sf"/>
</dbReference>
<feature type="non-terminal residue" evidence="1">
    <location>
        <position position="152"/>
    </location>
</feature>
<organism evidence="1">
    <name type="scientific">marine sediment metagenome</name>
    <dbReference type="NCBI Taxonomy" id="412755"/>
    <lineage>
        <taxon>unclassified sequences</taxon>
        <taxon>metagenomes</taxon>
        <taxon>ecological metagenomes</taxon>
    </lineage>
</organism>
<evidence type="ECO:0008006" key="2">
    <source>
        <dbReference type="Google" id="ProtNLM"/>
    </source>
</evidence>
<reference evidence="1" key="1">
    <citation type="journal article" date="2015" name="Nature">
        <title>Complex archaea that bridge the gap between prokaryotes and eukaryotes.</title>
        <authorList>
            <person name="Spang A."/>
            <person name="Saw J.H."/>
            <person name="Jorgensen S.L."/>
            <person name="Zaremba-Niedzwiedzka K."/>
            <person name="Martijn J."/>
            <person name="Lind A.E."/>
            <person name="van Eijk R."/>
            <person name="Schleper C."/>
            <person name="Guy L."/>
            <person name="Ettema T.J."/>
        </authorList>
    </citation>
    <scope>NUCLEOTIDE SEQUENCE</scope>
</reference>
<accession>A0A0F9L2B2</accession>
<sequence length="152" mass="18134">MQKKYYRDDPCLTGFKELDTVFKPPFLDVGSYITPNKIDKRKILKGEYVGIDIRQGPGVDCILDIAQNYVKLEHFNTVICVDTFEHVNKPWLAAKNIEMSMAKDAQIYFSVPFIWRFHEHPQDYWRMTPTAIKMIFENIEWTKIFYPYYFNT</sequence>
<name>A0A0F9L2B2_9ZZZZ</name>
<proteinExistence type="predicted"/>
<comment type="caution">
    <text evidence="1">The sequence shown here is derived from an EMBL/GenBank/DDBJ whole genome shotgun (WGS) entry which is preliminary data.</text>
</comment>
<gene>
    <name evidence="1" type="ORF">LCGC14_1263970</name>
</gene>
<dbReference type="Gene3D" id="3.40.50.150">
    <property type="entry name" value="Vaccinia Virus protein VP39"/>
    <property type="match status" value="1"/>
</dbReference>
<dbReference type="SUPFAM" id="SSF53335">
    <property type="entry name" value="S-adenosyl-L-methionine-dependent methyltransferases"/>
    <property type="match status" value="1"/>
</dbReference>
<dbReference type="AlphaFoldDB" id="A0A0F9L2B2"/>
<protein>
    <recommendedName>
        <fullName evidence="2">Methyltransferase type 11 domain-containing protein</fullName>
    </recommendedName>
</protein>